<feature type="domain" description="Collagen binding" evidence="5">
    <location>
        <begin position="193"/>
        <end position="277"/>
    </location>
</feature>
<keyword evidence="4" id="KW-1133">Transmembrane helix</keyword>
<feature type="domain" description="SpaA-like prealbumin fold" evidence="6">
    <location>
        <begin position="859"/>
        <end position="946"/>
    </location>
</feature>
<name>A0ABS6C545_9CLOT</name>
<evidence type="ECO:0000313" key="8">
    <source>
        <dbReference type="EMBL" id="MBU3220566.1"/>
    </source>
</evidence>
<keyword evidence="3" id="KW-0732">Signal</keyword>
<feature type="domain" description="SpaA-like prealbumin fold" evidence="6">
    <location>
        <begin position="955"/>
        <end position="1041"/>
    </location>
</feature>
<keyword evidence="4" id="KW-0472">Membrane</keyword>
<accession>A0ABS6C545</accession>
<feature type="domain" description="SpaA-like prealbumin fold" evidence="6">
    <location>
        <begin position="1343"/>
        <end position="1428"/>
    </location>
</feature>
<evidence type="ECO:0000259" key="7">
    <source>
        <dbReference type="Pfam" id="PF17961"/>
    </source>
</evidence>
<dbReference type="NCBIfam" id="TIGR01451">
    <property type="entry name" value="B_ant_repeat"/>
    <property type="match status" value="2"/>
</dbReference>
<proteinExistence type="inferred from homology"/>
<evidence type="ECO:0000256" key="2">
    <source>
        <dbReference type="ARBA" id="ARBA00022525"/>
    </source>
</evidence>
<evidence type="ECO:0000256" key="3">
    <source>
        <dbReference type="ARBA" id="ARBA00022729"/>
    </source>
</evidence>
<feature type="domain" description="Collagen binding" evidence="5">
    <location>
        <begin position="321"/>
        <end position="432"/>
    </location>
</feature>
<dbReference type="InterPro" id="IPR008456">
    <property type="entry name" value="Collagen-bd_dom"/>
</dbReference>
<feature type="domain" description="SDR-like Ig" evidence="7">
    <location>
        <begin position="70"/>
        <end position="159"/>
    </location>
</feature>
<organism evidence="8 9">
    <name type="scientific">Clostridium algidicarnis</name>
    <dbReference type="NCBI Taxonomy" id="37659"/>
    <lineage>
        <taxon>Bacteria</taxon>
        <taxon>Bacillati</taxon>
        <taxon>Bacillota</taxon>
        <taxon>Clostridia</taxon>
        <taxon>Eubacteriales</taxon>
        <taxon>Clostridiaceae</taxon>
        <taxon>Clostridium</taxon>
    </lineage>
</organism>
<evidence type="ECO:0000259" key="5">
    <source>
        <dbReference type="Pfam" id="PF05737"/>
    </source>
</evidence>
<comment type="caution">
    <text evidence="8">The sequence shown here is derived from an EMBL/GenBank/DDBJ whole genome shotgun (WGS) entry which is preliminary data.</text>
</comment>
<keyword evidence="9" id="KW-1185">Reference proteome</keyword>
<protein>
    <recommendedName>
        <fullName evidence="10">LPXTG-motif cell wall-anchored protein</fullName>
    </recommendedName>
</protein>
<feature type="transmembrane region" description="Helical" evidence="4">
    <location>
        <begin position="1731"/>
        <end position="1752"/>
    </location>
</feature>
<feature type="domain" description="SpaA-like prealbumin fold" evidence="6">
    <location>
        <begin position="1627"/>
        <end position="1711"/>
    </location>
</feature>
<dbReference type="Proteomes" id="UP000740830">
    <property type="component" value="Unassembled WGS sequence"/>
</dbReference>
<keyword evidence="4" id="KW-0812">Transmembrane</keyword>
<dbReference type="RefSeq" id="WP_216132383.1">
    <property type="nucleotide sequence ID" value="NZ_JAHLDG010000017.1"/>
</dbReference>
<dbReference type="Pfam" id="PF05737">
    <property type="entry name" value="Collagen_bind"/>
    <property type="match status" value="4"/>
</dbReference>
<evidence type="ECO:0008006" key="10">
    <source>
        <dbReference type="Google" id="ProtNLM"/>
    </source>
</evidence>
<dbReference type="PANTHER" id="PTHR36108">
    <property type="entry name" value="COLOSSIN-B-RELATED"/>
    <property type="match status" value="1"/>
</dbReference>
<dbReference type="PANTHER" id="PTHR36108:SF13">
    <property type="entry name" value="COLOSSIN-B-RELATED"/>
    <property type="match status" value="1"/>
</dbReference>
<comment type="similarity">
    <text evidence="1">Belongs to the serine-aspartate repeat-containing protein (SDr) family.</text>
</comment>
<feature type="domain" description="Collagen binding" evidence="5">
    <location>
        <begin position="447"/>
        <end position="571"/>
    </location>
</feature>
<evidence type="ECO:0000259" key="6">
    <source>
        <dbReference type="Pfam" id="PF17802"/>
    </source>
</evidence>
<dbReference type="InterPro" id="IPR041033">
    <property type="entry name" value="SpaA_PFL_dom_1"/>
</dbReference>
<gene>
    <name evidence="8" type="ORF">KPL27_10775</name>
</gene>
<reference evidence="8 9" key="1">
    <citation type="submission" date="2021-06" db="EMBL/GenBank/DDBJ databases">
        <title>Clostridia strains as spoilage organisms.</title>
        <authorList>
            <person name="Wambui J."/>
            <person name="Stephan R."/>
            <person name="Stevens M.J.A."/>
        </authorList>
    </citation>
    <scope>NUCLEOTIDE SEQUENCE [LARGE SCALE GENOMIC DNA]</scope>
    <source>
        <strain evidence="8 9">CM013</strain>
    </source>
</reference>
<dbReference type="EMBL" id="JAHLDG010000017">
    <property type="protein sequence ID" value="MBU3220566.1"/>
    <property type="molecule type" value="Genomic_DNA"/>
</dbReference>
<dbReference type="InterPro" id="IPR041171">
    <property type="entry name" value="SDR_Ig"/>
</dbReference>
<feature type="domain" description="SpaA-like prealbumin fold" evidence="6">
    <location>
        <begin position="1440"/>
        <end position="1526"/>
    </location>
</feature>
<evidence type="ECO:0000313" key="9">
    <source>
        <dbReference type="Proteomes" id="UP000740830"/>
    </source>
</evidence>
<sequence>MKKTLNYKRKKKSSILVALIAVIMQIFTMLPGVQVKATDTTNIFPFITEVTLTDGNGNDISKSTDPISKNAEVKLTYKFTIPNQGTVKDGDTYTMKIPKEIQIISTLSFPITLDNGETIANVKIETDGNVTITFTGFVEKNSNVSGFFYIDTQFDPDQIGGPSPVPIKFEIGGNSSPVIVNVNFEQPEIPDASAEKYGEYDASKNEITWEVLVNRENVKVNNAQIMDKISKGQEFIPGSVTINGASADIANYNYDSTSKILTYNFPSAIDGYQTIKFKTKVVNPKAFESEGATVYEYNKAIFNHDGTSVESNEASVAIYTDFIRKYGNYDVATKKINWVIEVNNNAQSISNAVVTDDIPSGLTFTPGSLKVDGVETKDNYTIDGQRFTYTFPTAINEPHIIEFSTDVTDKDAHNSNDWKTYTNKATLTGSGVPGNASDENGVDVPTNVISKKGVGYNPATGEITWEVMVNWNGIAIKNPVVTDKIKLGQEYVDGSFTIDKDVPGGSFNYVKAADGDSEKTGTLTYTFSDDINETYIIRFKTKVTDPKVYAGNRNENYYNVAELTGDNIKPSNYEGKQNVRSQVVNKFSSDYNYVTREITWKIVVNKNKMTLPNAYIIDDVKEGQEFVSNSVMINGKPAEASNYVYDETAKTLRYNFPSEIKDEQVVTFKTKIIDTSIFNSNGQKEFKNTASLITDLVPGGVESTGKGTIKSTLIDKKADYTRGNSYIDWNVTINSNKILINDAALTDILQEGLELDTTSIKLYKQILKPDGSLEKGEEVVLNQSNVKYNSLTREFTFTLPSPTEEAYILTFRTDVVDKSKSPFTNAISFKGTGIDGSSSSGSVDVIFQGAGGGGVGETGSVTVTKVDKNNENIKLEGAVFELLDKYENVIRTSDPTGENGEVVFSKLRFDIDYYVREKLAPTGYTLSSELYKFQLKNAKDTKNITYNYKDEKIKGKIEFIKLDEDKSPLKGAEFTLYKEADTNFETPVAVAISDENGLVSFKDVEYGKYTIKETKAPEGYLLSGEILTANIIENGSTIKANPESISNTKIRGNIEFTKLGEDKNPLQGAEFKLYKEADTNYENPVAVAISDENGLVKFKDVEYGKYTIKETKAPEGYVLSSEILTANISEDGSTIKANPESISNTKIRGDIEFAKLGEDKNPLQGAAFKLYKESDTNFESPVAVAISDENGLVSFKDVEYGKYNIKETKAPEGYLLSAEILTANITENGVTIKANPESISNTKIRGNIEFTKLGEDNSPLKGAEFKLYKESDANFESPVAAAISDENGLVSFKDVEYGKYNVKETKAPEGYVLSSEVLAANIMENGVTIKANPESISNTKIRGNIEFAKLGENNSPLKGAEFKLYKESDANFESPVEVAISDENGLVSFKDVEYGKYNIKETKAPEGYLLSAEILTANITENGVTIKANPESISNTKIRGNIEFTKLGEDNSPLKGAEFKLYKESDANFESPVEVAISDENGLVSFKDVEYGKYNIKETKAPEGYVLSSEVLTANITENGSTIKANPESISNAKIRASVQVKKFDQDKKPLKGAEFTLYNSEGKEVLASVTGKDGIAIFENLVYGEYTIKETKVPEGYLASEGTIKIFVDKDSELYSYEVVNNRIKGSIIITKVDMKGNALQGAEFTLYDREGKEVATKISDKDGIVTFNDVDYGSYTVKETKAPKGYILSEEKLEIKVSSPETQNFIFKNEAEKFIDKISNVLPKTGSLFNYKVIMMIGWGTIIMGLGSFLKKNKVR</sequence>
<feature type="domain" description="SpaA-like prealbumin fold" evidence="6">
    <location>
        <begin position="1246"/>
        <end position="1331"/>
    </location>
</feature>
<feature type="domain" description="SpaA-like prealbumin fold" evidence="6">
    <location>
        <begin position="1052"/>
        <end position="1138"/>
    </location>
</feature>
<keyword evidence="2" id="KW-0964">Secreted</keyword>
<feature type="domain" description="SpaA-like prealbumin fold" evidence="6">
    <location>
        <begin position="1538"/>
        <end position="1623"/>
    </location>
</feature>
<evidence type="ECO:0000256" key="4">
    <source>
        <dbReference type="SAM" id="Phobius"/>
    </source>
</evidence>
<feature type="domain" description="Collagen binding" evidence="5">
    <location>
        <begin position="713"/>
        <end position="838"/>
    </location>
</feature>
<feature type="domain" description="SpaA-like prealbumin fold" evidence="6">
    <location>
        <begin position="1149"/>
        <end position="1234"/>
    </location>
</feature>
<dbReference type="Pfam" id="PF17961">
    <property type="entry name" value="Big_8"/>
    <property type="match status" value="1"/>
</dbReference>
<dbReference type="InterPro" id="IPR047589">
    <property type="entry name" value="DUF11_rpt"/>
</dbReference>
<dbReference type="Pfam" id="PF17802">
    <property type="entry name" value="SpaA"/>
    <property type="match status" value="9"/>
</dbReference>
<evidence type="ECO:0000256" key="1">
    <source>
        <dbReference type="ARBA" id="ARBA00007257"/>
    </source>
</evidence>